<name>A0A3A5KV91_9HYPH</name>
<evidence type="ECO:0000313" key="1">
    <source>
        <dbReference type="EMBL" id="RJT40400.1"/>
    </source>
</evidence>
<proteinExistence type="predicted"/>
<dbReference type="EMBL" id="QZWZ01000006">
    <property type="protein sequence ID" value="RJT40400.1"/>
    <property type="molecule type" value="Genomic_DNA"/>
</dbReference>
<dbReference type="Proteomes" id="UP000272706">
    <property type="component" value="Unassembled WGS sequence"/>
</dbReference>
<organism evidence="1 2">
    <name type="scientific">Mesorhizobium waimense</name>
    <dbReference type="NCBI Taxonomy" id="1300307"/>
    <lineage>
        <taxon>Bacteria</taxon>
        <taxon>Pseudomonadati</taxon>
        <taxon>Pseudomonadota</taxon>
        <taxon>Alphaproteobacteria</taxon>
        <taxon>Hyphomicrobiales</taxon>
        <taxon>Phyllobacteriaceae</taxon>
        <taxon>Mesorhizobium</taxon>
    </lineage>
</organism>
<reference evidence="1 2" key="1">
    <citation type="submission" date="2018-09" db="EMBL/GenBank/DDBJ databases">
        <title>Mesorhizobium carmichaelinearum sp. nov. isolated from Carmichaelinea spp. root nodules in New Zealand.</title>
        <authorList>
            <person name="De Meyer S.E."/>
        </authorList>
    </citation>
    <scope>NUCLEOTIDE SEQUENCE [LARGE SCALE GENOMIC DNA]</scope>
    <source>
        <strain evidence="1 2">ICMP19557</strain>
    </source>
</reference>
<dbReference type="AlphaFoldDB" id="A0A3A5KV91"/>
<comment type="caution">
    <text evidence="1">The sequence shown here is derived from an EMBL/GenBank/DDBJ whole genome shotgun (WGS) entry which is preliminary data.</text>
</comment>
<gene>
    <name evidence="1" type="ORF">D3227_10560</name>
</gene>
<keyword evidence="2" id="KW-1185">Reference proteome</keyword>
<protein>
    <submittedName>
        <fullName evidence="1">Uncharacterized protein</fullName>
    </submittedName>
</protein>
<accession>A0A3A5KV91</accession>
<evidence type="ECO:0000313" key="2">
    <source>
        <dbReference type="Proteomes" id="UP000272706"/>
    </source>
</evidence>
<sequence length="89" mass="9424">MTADALASAHGEERLMALLQESLAAATRLGGGQTGRLPCGDRRTTVQEKAITFPTDAKLMHRARERLVKLAKKTASACASPMRGSGSSR</sequence>